<accession>A0AAU7AVA1</accession>
<feature type="domain" description="Glycosyltransferase 2-like" evidence="2">
    <location>
        <begin position="64"/>
        <end position="221"/>
    </location>
</feature>
<sequence length="301" mass="32172">MHARMPEYAPRAAAPPSQALLWTPAGTVDGQERSRSAALDGLYSARAANWSDGYERRVRAPRLSVVIPALNEARNLPLVLRVIPAWVHEVIVVDGASTDGTAEAAQRALPGVQVIRQGGRGKGDALIAGFGASTGDAIVALDADGSTDPAELIHFMRGLASPGVDFVKGSRRLPGAGSEDLTRFRSAGNVALTRTVNALFGTSYSDLCYGYFGFWRRHLETLDLSCTGFEVETLIALRAAQAQLSVAEIASVERPRVHGQSNLRPIRDGTRVLSTILQERFRPPSPVRVDQRQSAGPPAGS</sequence>
<proteinExistence type="inferred from homology"/>
<evidence type="ECO:0000313" key="3">
    <source>
        <dbReference type="EMBL" id="XAY05571.1"/>
    </source>
</evidence>
<dbReference type="Gene3D" id="3.90.550.10">
    <property type="entry name" value="Spore Coat Polysaccharide Biosynthesis Protein SpsA, Chain A"/>
    <property type="match status" value="1"/>
</dbReference>
<dbReference type="AlphaFoldDB" id="A0AAU7AVA1"/>
<dbReference type="CDD" id="cd04179">
    <property type="entry name" value="DPM_DPG-synthase_like"/>
    <property type="match status" value="1"/>
</dbReference>
<dbReference type="InterPro" id="IPR050256">
    <property type="entry name" value="Glycosyltransferase_2"/>
</dbReference>
<dbReference type="InterPro" id="IPR001173">
    <property type="entry name" value="Glyco_trans_2-like"/>
</dbReference>
<dbReference type="KEGG" id="parq:DSM112329_02428"/>
<evidence type="ECO:0000256" key="1">
    <source>
        <dbReference type="ARBA" id="ARBA00006739"/>
    </source>
</evidence>
<gene>
    <name evidence="3" type="ORF">DSM112329_02428</name>
</gene>
<dbReference type="PANTHER" id="PTHR48090:SF7">
    <property type="entry name" value="RFBJ PROTEIN"/>
    <property type="match status" value="1"/>
</dbReference>
<dbReference type="EMBL" id="CP114014">
    <property type="protein sequence ID" value="XAY05571.1"/>
    <property type="molecule type" value="Genomic_DNA"/>
</dbReference>
<comment type="similarity">
    <text evidence="1">Belongs to the glycosyltransferase 2 family.</text>
</comment>
<organism evidence="3">
    <name type="scientific">Paraconexibacter sp. AEG42_29</name>
    <dbReference type="NCBI Taxonomy" id="2997339"/>
    <lineage>
        <taxon>Bacteria</taxon>
        <taxon>Bacillati</taxon>
        <taxon>Actinomycetota</taxon>
        <taxon>Thermoleophilia</taxon>
        <taxon>Solirubrobacterales</taxon>
        <taxon>Paraconexibacteraceae</taxon>
        <taxon>Paraconexibacter</taxon>
    </lineage>
</organism>
<dbReference type="Pfam" id="PF00535">
    <property type="entry name" value="Glycos_transf_2"/>
    <property type="match status" value="1"/>
</dbReference>
<dbReference type="SUPFAM" id="SSF53448">
    <property type="entry name" value="Nucleotide-diphospho-sugar transferases"/>
    <property type="match status" value="1"/>
</dbReference>
<name>A0AAU7AVA1_9ACTN</name>
<protein>
    <submittedName>
        <fullName evidence="3">GtrB-like O-antigen conversion</fullName>
    </submittedName>
</protein>
<dbReference type="PANTHER" id="PTHR48090">
    <property type="entry name" value="UNDECAPRENYL-PHOSPHATE 4-DEOXY-4-FORMAMIDO-L-ARABINOSE TRANSFERASE-RELATED"/>
    <property type="match status" value="1"/>
</dbReference>
<evidence type="ECO:0000259" key="2">
    <source>
        <dbReference type="Pfam" id="PF00535"/>
    </source>
</evidence>
<dbReference type="InterPro" id="IPR029044">
    <property type="entry name" value="Nucleotide-diphossugar_trans"/>
</dbReference>
<reference evidence="3" key="1">
    <citation type="submission" date="2022-12" db="EMBL/GenBank/DDBJ databases">
        <title>Paraconexibacter alkalitolerans sp. nov. and Baekduia alba sp. nov., isolated from soil and emended description of the genera Paraconexibacter (Chun et al., 2020) and Baekduia (An et al., 2020).</title>
        <authorList>
            <person name="Vieira S."/>
            <person name="Huber K.J."/>
            <person name="Geppert A."/>
            <person name="Wolf J."/>
            <person name="Neumann-Schaal M."/>
            <person name="Muesken M."/>
            <person name="Overmann J."/>
        </authorList>
    </citation>
    <scope>NUCLEOTIDE SEQUENCE</scope>
    <source>
        <strain evidence="3">AEG42_29</strain>
    </source>
</reference>